<organism evidence="1 2">
    <name type="scientific">Limosilactobacillus pontis</name>
    <dbReference type="NCBI Taxonomy" id="35787"/>
    <lineage>
        <taxon>Bacteria</taxon>
        <taxon>Bacillati</taxon>
        <taxon>Bacillota</taxon>
        <taxon>Bacilli</taxon>
        <taxon>Lactobacillales</taxon>
        <taxon>Lactobacillaceae</taxon>
        <taxon>Limosilactobacillus</taxon>
    </lineage>
</organism>
<name>A0A2J6NPB0_9LACO</name>
<sequence>MTTLLNPQAMQRVLTHSEEYRRAVGLLNENWDPDDQPIYRNVLEAADVHFARQLQVAGLVNGTTDLSDYRAVNQLIMRHDQWFSAGARQALLTPFQD</sequence>
<dbReference type="Proteomes" id="UP000239920">
    <property type="component" value="Unassembled WGS sequence"/>
</dbReference>
<dbReference type="OrthoDB" id="2320152at2"/>
<proteinExistence type="predicted"/>
<evidence type="ECO:0000313" key="1">
    <source>
        <dbReference type="EMBL" id="PMB83143.1"/>
    </source>
</evidence>
<dbReference type="RefSeq" id="WP_104688244.1">
    <property type="nucleotide sequence ID" value="NZ_PNFV01000002.1"/>
</dbReference>
<reference evidence="1 2" key="1">
    <citation type="submission" date="2017-09" db="EMBL/GenBank/DDBJ databases">
        <title>Bacterial strain isolated from the female urinary microbiota.</title>
        <authorList>
            <person name="Thomas-White K."/>
            <person name="Kumar N."/>
            <person name="Forster S."/>
            <person name="Putonti C."/>
            <person name="Lawley T."/>
            <person name="Wolfe A.J."/>
        </authorList>
    </citation>
    <scope>NUCLEOTIDE SEQUENCE [LARGE SCALE GENOMIC DNA]</scope>
    <source>
        <strain evidence="1 2">UMB0683</strain>
    </source>
</reference>
<protein>
    <submittedName>
        <fullName evidence="1">Uncharacterized protein</fullName>
    </submittedName>
</protein>
<accession>A0A2J6NPB0</accession>
<evidence type="ECO:0000313" key="2">
    <source>
        <dbReference type="Proteomes" id="UP000239920"/>
    </source>
</evidence>
<dbReference type="EMBL" id="PNFV01000002">
    <property type="protein sequence ID" value="PMB83143.1"/>
    <property type="molecule type" value="Genomic_DNA"/>
</dbReference>
<comment type="caution">
    <text evidence="1">The sequence shown here is derived from an EMBL/GenBank/DDBJ whole genome shotgun (WGS) entry which is preliminary data.</text>
</comment>
<dbReference type="AlphaFoldDB" id="A0A2J6NPB0"/>
<gene>
    <name evidence="1" type="ORF">CK797_02550</name>
</gene>